<keyword evidence="4" id="KW-0862">Zinc</keyword>
<dbReference type="SUPFAM" id="SSF55486">
    <property type="entry name" value="Metalloproteases ('zincins'), catalytic domain"/>
    <property type="match status" value="1"/>
</dbReference>
<keyword evidence="1" id="KW-0645">Protease</keyword>
<dbReference type="EMBL" id="JAFLCK010000034">
    <property type="protein sequence ID" value="MBN8662267.1"/>
    <property type="molecule type" value="Genomic_DNA"/>
</dbReference>
<accession>A0A8J7PQ43</accession>
<feature type="domain" description="Peptidase metallopeptidase" evidence="5">
    <location>
        <begin position="174"/>
        <end position="357"/>
    </location>
</feature>
<name>A0A8J7PQ43_9BACT</name>
<dbReference type="SMART" id="SM00235">
    <property type="entry name" value="ZnMc"/>
    <property type="match status" value="1"/>
</dbReference>
<dbReference type="InterPro" id="IPR006026">
    <property type="entry name" value="Peptidase_Metallo"/>
</dbReference>
<evidence type="ECO:0000256" key="1">
    <source>
        <dbReference type="ARBA" id="ARBA00022670"/>
    </source>
</evidence>
<evidence type="ECO:0000259" key="5">
    <source>
        <dbReference type="SMART" id="SM00235"/>
    </source>
</evidence>
<evidence type="ECO:0000256" key="2">
    <source>
        <dbReference type="ARBA" id="ARBA00022723"/>
    </source>
</evidence>
<proteinExistence type="predicted"/>
<dbReference type="Pfam" id="PF00413">
    <property type="entry name" value="Peptidase_M10"/>
    <property type="match status" value="1"/>
</dbReference>
<dbReference type="GO" id="GO:0008270">
    <property type="term" value="F:zinc ion binding"/>
    <property type="evidence" value="ECO:0007669"/>
    <property type="project" value="InterPro"/>
</dbReference>
<dbReference type="GO" id="GO:0006508">
    <property type="term" value="P:proteolysis"/>
    <property type="evidence" value="ECO:0007669"/>
    <property type="project" value="UniProtKB-KW"/>
</dbReference>
<dbReference type="Proteomes" id="UP000664277">
    <property type="component" value="Unassembled WGS sequence"/>
</dbReference>
<evidence type="ECO:0000313" key="7">
    <source>
        <dbReference type="Proteomes" id="UP000664277"/>
    </source>
</evidence>
<dbReference type="GO" id="GO:0004222">
    <property type="term" value="F:metalloendopeptidase activity"/>
    <property type="evidence" value="ECO:0007669"/>
    <property type="project" value="InterPro"/>
</dbReference>
<dbReference type="GO" id="GO:0031012">
    <property type="term" value="C:extracellular matrix"/>
    <property type="evidence" value="ECO:0007669"/>
    <property type="project" value="InterPro"/>
</dbReference>
<keyword evidence="6" id="KW-0482">Metalloprotease</keyword>
<protein>
    <submittedName>
        <fullName evidence="6">Matrixin family metalloprotease</fullName>
    </submittedName>
</protein>
<evidence type="ECO:0000313" key="6">
    <source>
        <dbReference type="EMBL" id="MBN8662267.1"/>
    </source>
</evidence>
<sequence>MKKLPISLAPVLPFFMLPFFVLPCFLPLDCAAAQAQASEKSFPEILQELEVKAGLAIEPNLPLLLRTERLEKTVFGCPQPGSIITRINGLTDLLKNGNKPQESPREAFDQENLPAEKLSSEKLAKVREMLANAHIESILPAENTTPPHFFRISKSGEVTKETSDYLEQVMAASKNRTFRFASMPITVYITPIQDQSLMKAVREGFFDWESRGAKVKFVETNAQSARIKVIWSRLGVSSDKNDCTLGAHTITKWTKHPSGKLAVMSISAIPVPIYIPNLGPKYTVPPQVIEVNLDLIYSKVPEARYLLTKNIIAHELGHAMGLLGHSPERGDLMFSITDEHSRLSQRDLNTLERLYQRKVDVPL</sequence>
<keyword evidence="3" id="KW-0378">Hydrolase</keyword>
<comment type="caution">
    <text evidence="6">The sequence shown here is derived from an EMBL/GenBank/DDBJ whole genome shotgun (WGS) entry which is preliminary data.</text>
</comment>
<dbReference type="AlphaFoldDB" id="A0A8J7PQ43"/>
<evidence type="ECO:0000256" key="4">
    <source>
        <dbReference type="ARBA" id="ARBA00022833"/>
    </source>
</evidence>
<dbReference type="InterPro" id="IPR024079">
    <property type="entry name" value="MetalloPept_cat_dom_sf"/>
</dbReference>
<reference evidence="6" key="1">
    <citation type="submission" date="2021-02" db="EMBL/GenBank/DDBJ databases">
        <title>Genome-Resolved Metagenomics of a Microbial Community Performing Photosynthetic Biological Nutrient Removal.</title>
        <authorList>
            <person name="Mcdaniel E.A."/>
        </authorList>
    </citation>
    <scope>NUCLEOTIDE SEQUENCE</scope>
    <source>
        <strain evidence="6">UWPOB_OBS1</strain>
    </source>
</reference>
<dbReference type="Gene3D" id="3.40.390.10">
    <property type="entry name" value="Collagenase (Catalytic Domain)"/>
    <property type="match status" value="1"/>
</dbReference>
<evidence type="ECO:0000256" key="3">
    <source>
        <dbReference type="ARBA" id="ARBA00022801"/>
    </source>
</evidence>
<keyword evidence="2" id="KW-0479">Metal-binding</keyword>
<dbReference type="InterPro" id="IPR001818">
    <property type="entry name" value="Pept_M10_metallopeptidase"/>
</dbReference>
<gene>
    <name evidence="6" type="ORF">J0M35_17995</name>
</gene>
<organism evidence="6 7">
    <name type="scientific">Candidatus Obscuribacter phosphatis</name>
    <dbReference type="NCBI Taxonomy" id="1906157"/>
    <lineage>
        <taxon>Bacteria</taxon>
        <taxon>Bacillati</taxon>
        <taxon>Candidatus Melainabacteria</taxon>
        <taxon>Candidatus Obscuribacterales</taxon>
        <taxon>Candidatus Obscuribacteraceae</taxon>
        <taxon>Candidatus Obscuribacter</taxon>
    </lineage>
</organism>